<dbReference type="OrthoDB" id="1878267at2759"/>
<gene>
    <name evidence="2" type="ORF">FNV43_RR10623</name>
</gene>
<feature type="region of interest" description="Disordered" evidence="1">
    <location>
        <begin position="191"/>
        <end position="240"/>
    </location>
</feature>
<name>A0A8K0MGZ9_9ROSA</name>
<comment type="caution">
    <text evidence="2">The sequence shown here is derived from an EMBL/GenBank/DDBJ whole genome shotgun (WGS) entry which is preliminary data.</text>
</comment>
<evidence type="ECO:0000313" key="3">
    <source>
        <dbReference type="Proteomes" id="UP000796880"/>
    </source>
</evidence>
<keyword evidence="3" id="KW-1185">Reference proteome</keyword>
<organism evidence="2 3">
    <name type="scientific">Rhamnella rubrinervis</name>
    <dbReference type="NCBI Taxonomy" id="2594499"/>
    <lineage>
        <taxon>Eukaryota</taxon>
        <taxon>Viridiplantae</taxon>
        <taxon>Streptophyta</taxon>
        <taxon>Embryophyta</taxon>
        <taxon>Tracheophyta</taxon>
        <taxon>Spermatophyta</taxon>
        <taxon>Magnoliopsida</taxon>
        <taxon>eudicotyledons</taxon>
        <taxon>Gunneridae</taxon>
        <taxon>Pentapetalae</taxon>
        <taxon>rosids</taxon>
        <taxon>fabids</taxon>
        <taxon>Rosales</taxon>
        <taxon>Rhamnaceae</taxon>
        <taxon>rhamnoid group</taxon>
        <taxon>Rhamneae</taxon>
        <taxon>Rhamnella</taxon>
    </lineage>
</organism>
<protein>
    <submittedName>
        <fullName evidence="2">Uncharacterized protein</fullName>
    </submittedName>
</protein>
<dbReference type="EMBL" id="VOIH02000005">
    <property type="protein sequence ID" value="KAF3445447.1"/>
    <property type="molecule type" value="Genomic_DNA"/>
</dbReference>
<feature type="compositionally biased region" description="Polar residues" evidence="1">
    <location>
        <begin position="191"/>
        <end position="208"/>
    </location>
</feature>
<dbReference type="PANTHER" id="PTHR46835:SF2">
    <property type="entry name" value="BZIP TRANSCRIPTION FACTOR"/>
    <property type="match status" value="1"/>
</dbReference>
<dbReference type="AlphaFoldDB" id="A0A8K0MGZ9"/>
<reference evidence="2" key="1">
    <citation type="submission" date="2020-03" db="EMBL/GenBank/DDBJ databases">
        <title>A high-quality chromosome-level genome assembly of a woody plant with both climbing and erect habits, Rhamnella rubrinervis.</title>
        <authorList>
            <person name="Lu Z."/>
            <person name="Yang Y."/>
            <person name="Zhu X."/>
            <person name="Sun Y."/>
        </authorList>
    </citation>
    <scope>NUCLEOTIDE SEQUENCE</scope>
    <source>
        <strain evidence="2">BYM</strain>
        <tissue evidence="2">Leaf</tissue>
    </source>
</reference>
<dbReference type="Proteomes" id="UP000796880">
    <property type="component" value="Unassembled WGS sequence"/>
</dbReference>
<accession>A0A8K0MGZ9</accession>
<evidence type="ECO:0000256" key="1">
    <source>
        <dbReference type="SAM" id="MobiDB-lite"/>
    </source>
</evidence>
<evidence type="ECO:0000313" key="2">
    <source>
        <dbReference type="EMBL" id="KAF3445447.1"/>
    </source>
</evidence>
<dbReference type="PANTHER" id="PTHR46835">
    <property type="entry name" value="BASIC-LEUCINE ZIPPER (BZIP) TRANSCRIPTION FACTOR FAMILY PROTEIN-RELATED"/>
    <property type="match status" value="1"/>
</dbReference>
<dbReference type="InterPro" id="IPR044797">
    <property type="entry name" value="At4g06598-like"/>
</dbReference>
<proteinExistence type="predicted"/>
<sequence length="317" mass="35752">MENFNGSSNLRNLSCLRRQFPVPPGSPILCNVPPNAEHISGSSAEITQGFPTPNEVQADYHHQRTSSDSFLLEEQPSWFEELLNEPVKAPVASNHRRSLSDSFTFLDATPNIASKQHVFVFKDKSTTPSGPPSNIASKELNYREIMSSCALFHTNPMSSIEKEFRESSSTASSTFSIFGLPISTEDGMTHLHTSQASCSPNKSNSMTTHQEEPFKPSGSDYRDCSHANPPAQNKSSKRSKQYVVRLLAKGSQASAELEFLDQHYLILGMENRALKYQLDCLMHEQFIKCLEQDMLEREVARLRNLYHQQQQQSTHRR</sequence>
<feature type="compositionally biased region" description="Basic and acidic residues" evidence="1">
    <location>
        <begin position="209"/>
        <end position="225"/>
    </location>
</feature>